<gene>
    <name evidence="3" type="ORF">MNBD_GAMMA03-991</name>
</gene>
<dbReference type="PANTHER" id="PTHR33055:SF15">
    <property type="entry name" value="TRANSPOSASE-RELATED"/>
    <property type="match status" value="1"/>
</dbReference>
<feature type="domain" description="Transposase IS110-like N-terminal" evidence="1">
    <location>
        <begin position="5"/>
        <end position="114"/>
    </location>
</feature>
<dbReference type="AlphaFoldDB" id="A0A3B0VNU0"/>
<evidence type="ECO:0008006" key="4">
    <source>
        <dbReference type="Google" id="ProtNLM"/>
    </source>
</evidence>
<dbReference type="GO" id="GO:0004803">
    <property type="term" value="F:transposase activity"/>
    <property type="evidence" value="ECO:0007669"/>
    <property type="project" value="InterPro"/>
</dbReference>
<dbReference type="GO" id="GO:0006313">
    <property type="term" value="P:DNA transposition"/>
    <property type="evidence" value="ECO:0007669"/>
    <property type="project" value="InterPro"/>
</dbReference>
<evidence type="ECO:0000259" key="2">
    <source>
        <dbReference type="Pfam" id="PF02371"/>
    </source>
</evidence>
<sequence>MPNDKFYAALESTGGYENNWFNKLVSFQSTLNLEVARLNPRGVKNNSNASMNRITTDKISAKNVAEYLIAHPQKVSYQHESSLATLRKQWGFIKMLSKQKTQLLNQLESLVYSANPEILVFCKNSVPQWILKLLIKYPTAKKLAKAKKSTVAKIPYIADSRAEELIAHAQKSVASFNDDIAEGLVTATVQQILHLEQSIADQVKLLEERSSVPEVELLRSFNGINSLSAIGLLMEIHDVTRFSSTKKLASFFGLHPVFKVSGDGSSGFRMSKEGRKAPRKILFMVTLTAIRSNPLIREIYLKHTKKGMSKMATIGLCMHKIIRIVYGMLKHNTKFDPKIDRKNNEKIISIKRKPRQDKNRRFQDFDPVAPISRRQGLKRKERKLAQSNNIAECGLITSALCLG</sequence>
<dbReference type="InterPro" id="IPR047650">
    <property type="entry name" value="Transpos_IS110"/>
</dbReference>
<dbReference type="GO" id="GO:0003677">
    <property type="term" value="F:DNA binding"/>
    <property type="evidence" value="ECO:0007669"/>
    <property type="project" value="InterPro"/>
</dbReference>
<dbReference type="Pfam" id="PF01548">
    <property type="entry name" value="DEDD_Tnp_IS110"/>
    <property type="match status" value="1"/>
</dbReference>
<accession>A0A3B0VNU0</accession>
<reference evidence="3" key="1">
    <citation type="submission" date="2018-06" db="EMBL/GenBank/DDBJ databases">
        <authorList>
            <person name="Zhirakovskaya E."/>
        </authorList>
    </citation>
    <scope>NUCLEOTIDE SEQUENCE</scope>
</reference>
<evidence type="ECO:0000259" key="1">
    <source>
        <dbReference type="Pfam" id="PF01548"/>
    </source>
</evidence>
<name>A0A3B0VNU0_9ZZZZ</name>
<organism evidence="3">
    <name type="scientific">hydrothermal vent metagenome</name>
    <dbReference type="NCBI Taxonomy" id="652676"/>
    <lineage>
        <taxon>unclassified sequences</taxon>
        <taxon>metagenomes</taxon>
        <taxon>ecological metagenomes</taxon>
    </lineage>
</organism>
<dbReference type="Pfam" id="PF02371">
    <property type="entry name" value="Transposase_20"/>
    <property type="match status" value="1"/>
</dbReference>
<protein>
    <recommendedName>
        <fullName evidence="4">Mobile element protein</fullName>
    </recommendedName>
</protein>
<feature type="domain" description="Transposase IS116/IS110/IS902 C-terminal" evidence="2">
    <location>
        <begin position="216"/>
        <end position="300"/>
    </location>
</feature>
<dbReference type="EMBL" id="UOFC01000052">
    <property type="protein sequence ID" value="VAW45298.1"/>
    <property type="molecule type" value="Genomic_DNA"/>
</dbReference>
<proteinExistence type="predicted"/>
<dbReference type="InterPro" id="IPR002525">
    <property type="entry name" value="Transp_IS110-like_N"/>
</dbReference>
<dbReference type="InterPro" id="IPR003346">
    <property type="entry name" value="Transposase_20"/>
</dbReference>
<dbReference type="PANTHER" id="PTHR33055">
    <property type="entry name" value="TRANSPOSASE FOR INSERTION SEQUENCE ELEMENT IS1111A"/>
    <property type="match status" value="1"/>
</dbReference>
<evidence type="ECO:0000313" key="3">
    <source>
        <dbReference type="EMBL" id="VAW45298.1"/>
    </source>
</evidence>